<organism evidence="1 2">
    <name type="scientific">Nesidiocoris tenuis</name>
    <dbReference type="NCBI Taxonomy" id="355587"/>
    <lineage>
        <taxon>Eukaryota</taxon>
        <taxon>Metazoa</taxon>
        <taxon>Ecdysozoa</taxon>
        <taxon>Arthropoda</taxon>
        <taxon>Hexapoda</taxon>
        <taxon>Insecta</taxon>
        <taxon>Pterygota</taxon>
        <taxon>Neoptera</taxon>
        <taxon>Paraneoptera</taxon>
        <taxon>Hemiptera</taxon>
        <taxon>Heteroptera</taxon>
        <taxon>Panheteroptera</taxon>
        <taxon>Cimicomorpha</taxon>
        <taxon>Miridae</taxon>
        <taxon>Dicyphina</taxon>
        <taxon>Nesidiocoris</taxon>
    </lineage>
</organism>
<gene>
    <name evidence="1" type="ORF">NTEN_LOCUS19178</name>
</gene>
<evidence type="ECO:0000313" key="1">
    <source>
        <dbReference type="EMBL" id="CAB0014770.1"/>
    </source>
</evidence>
<keyword evidence="2" id="KW-1185">Reference proteome</keyword>
<reference evidence="1 2" key="1">
    <citation type="submission" date="2020-02" db="EMBL/GenBank/DDBJ databases">
        <authorList>
            <person name="Ferguson B K."/>
        </authorList>
    </citation>
    <scope>NUCLEOTIDE SEQUENCE [LARGE SCALE GENOMIC DNA]</scope>
</reference>
<accession>A0A6H5HEH6</accession>
<dbReference type="AlphaFoldDB" id="A0A6H5HEH6"/>
<sequence>MFSTLEQLRLKSWLFKDTSSRRGWGVSAAMCNPFSARTRQHRPSCPSSTVNCARTKLQIQTCGTCENSHRLLNTPAPDVTLNCDSRNLAYYGLGVCFGGRVDQKCQKTRYTNLESKVVKSSVGALSSVCCGRSHLACVHDGFSQKVREIVSKDCCRHQAQKTLQILTRGFPIRIIPMKTGVRLEAGNASWPGPGIRSCQQIVVLVVSEFLKMSPNKRWRVTDGKAFIRLALWFRRASRCPLAKLWWSSKGS</sequence>
<protein>
    <submittedName>
        <fullName evidence="1">Uncharacterized protein</fullName>
    </submittedName>
</protein>
<dbReference type="Proteomes" id="UP000479000">
    <property type="component" value="Unassembled WGS sequence"/>
</dbReference>
<dbReference type="EMBL" id="CADCXU010028209">
    <property type="protein sequence ID" value="CAB0014770.1"/>
    <property type="molecule type" value="Genomic_DNA"/>
</dbReference>
<evidence type="ECO:0000313" key="2">
    <source>
        <dbReference type="Proteomes" id="UP000479000"/>
    </source>
</evidence>
<name>A0A6H5HEH6_9HEMI</name>
<proteinExistence type="predicted"/>